<evidence type="ECO:0000313" key="2">
    <source>
        <dbReference type="EMBL" id="SMC56987.1"/>
    </source>
</evidence>
<evidence type="ECO:0000256" key="1">
    <source>
        <dbReference type="SAM" id="Phobius"/>
    </source>
</evidence>
<keyword evidence="1" id="KW-0812">Transmembrane</keyword>
<dbReference type="AlphaFoldDB" id="A0A1W2A8J9"/>
<accession>A0A1W2A8J9</accession>
<evidence type="ECO:0000313" key="3">
    <source>
        <dbReference type="Proteomes" id="UP000192790"/>
    </source>
</evidence>
<dbReference type="STRING" id="1122930.SAMN02745168_1613"/>
<protein>
    <submittedName>
        <fullName evidence="2">Uncharacterized protein</fullName>
    </submittedName>
</protein>
<name>A0A1W2A8J9_9FIRM</name>
<dbReference type="RefSeq" id="WP_084234264.1">
    <property type="nucleotide sequence ID" value="NZ_FWXW01000003.1"/>
</dbReference>
<keyword evidence="3" id="KW-1185">Reference proteome</keyword>
<dbReference type="EMBL" id="FWXW01000003">
    <property type="protein sequence ID" value="SMC56987.1"/>
    <property type="molecule type" value="Genomic_DNA"/>
</dbReference>
<reference evidence="2 3" key="1">
    <citation type="submission" date="2017-04" db="EMBL/GenBank/DDBJ databases">
        <authorList>
            <person name="Afonso C.L."/>
            <person name="Miller P.J."/>
            <person name="Scott M.A."/>
            <person name="Spackman E."/>
            <person name="Goraichik I."/>
            <person name="Dimitrov K.M."/>
            <person name="Suarez D.L."/>
            <person name="Swayne D.E."/>
        </authorList>
    </citation>
    <scope>NUCLEOTIDE SEQUENCE [LARGE SCALE GENOMIC DNA]</scope>
    <source>
        <strain evidence="2 3">DSM 12816</strain>
    </source>
</reference>
<organism evidence="2 3">
    <name type="scientific">Papillibacter cinnamivorans DSM 12816</name>
    <dbReference type="NCBI Taxonomy" id="1122930"/>
    <lineage>
        <taxon>Bacteria</taxon>
        <taxon>Bacillati</taxon>
        <taxon>Bacillota</taxon>
        <taxon>Clostridia</taxon>
        <taxon>Eubacteriales</taxon>
        <taxon>Oscillospiraceae</taxon>
        <taxon>Papillibacter</taxon>
    </lineage>
</organism>
<sequence length="184" mass="20865">MSNPTNASSDQKPEGKNNIYYLQQEAERVRPVKRHSVGVYVAVLFAVAFFFLFLSYFMQQRNNEAVISGLRDSVSAVQSLQQLQDSNTALQQQVYELSALNQSLQDNLTETDSSLDLANKKLDAMDLLWQISKLYSTRKYTSCRNAIAKMEELDLSQYLPATATNSFQSESPLSEYQRIVKALD</sequence>
<dbReference type="OrthoDB" id="1863826at2"/>
<keyword evidence="1" id="KW-0472">Membrane</keyword>
<dbReference type="Proteomes" id="UP000192790">
    <property type="component" value="Unassembled WGS sequence"/>
</dbReference>
<keyword evidence="1" id="KW-1133">Transmembrane helix</keyword>
<gene>
    <name evidence="2" type="ORF">SAMN02745168_1613</name>
</gene>
<proteinExistence type="predicted"/>
<feature type="transmembrane region" description="Helical" evidence="1">
    <location>
        <begin position="37"/>
        <end position="58"/>
    </location>
</feature>